<dbReference type="CDD" id="cd00067">
    <property type="entry name" value="GAL4"/>
    <property type="match status" value="1"/>
</dbReference>
<dbReference type="InterPro" id="IPR007219">
    <property type="entry name" value="XnlR_reg_dom"/>
</dbReference>
<dbReference type="PROSITE" id="PS00463">
    <property type="entry name" value="ZN2_CY6_FUNGAL_1"/>
    <property type="match status" value="1"/>
</dbReference>
<evidence type="ECO:0000313" key="10">
    <source>
        <dbReference type="EMBL" id="KAL1581737.1"/>
    </source>
</evidence>
<proteinExistence type="predicted"/>
<evidence type="ECO:0000256" key="7">
    <source>
        <dbReference type="ARBA" id="ARBA00023242"/>
    </source>
</evidence>
<dbReference type="InterPro" id="IPR036864">
    <property type="entry name" value="Zn2-C6_fun-type_DNA-bd_sf"/>
</dbReference>
<evidence type="ECO:0000256" key="3">
    <source>
        <dbReference type="ARBA" id="ARBA00022833"/>
    </source>
</evidence>
<keyword evidence="2" id="KW-0479">Metal-binding</keyword>
<keyword evidence="4" id="KW-0805">Transcription regulation</keyword>
<keyword evidence="5" id="KW-0238">DNA-binding</keyword>
<feature type="region of interest" description="Disordered" evidence="8">
    <location>
        <begin position="78"/>
        <end position="104"/>
    </location>
</feature>
<evidence type="ECO:0000256" key="4">
    <source>
        <dbReference type="ARBA" id="ARBA00023015"/>
    </source>
</evidence>
<dbReference type="PANTHER" id="PTHR47540">
    <property type="entry name" value="THIAMINE REPRESSIBLE GENES REGULATORY PROTEIN THI5"/>
    <property type="match status" value="1"/>
</dbReference>
<reference evidence="10 11" key="1">
    <citation type="journal article" date="2020" name="Microbiol. Resour. Announc.">
        <title>Draft Genome Sequence of a Cladosporium Species Isolated from the Mesophotic Ascidian Didemnum maculosum.</title>
        <authorList>
            <person name="Gioti A."/>
            <person name="Siaperas R."/>
            <person name="Nikolaivits E."/>
            <person name="Le Goff G."/>
            <person name="Ouazzani J."/>
            <person name="Kotoulas G."/>
            <person name="Topakas E."/>
        </authorList>
    </citation>
    <scope>NUCLEOTIDE SEQUENCE [LARGE SCALE GENOMIC DNA]</scope>
    <source>
        <strain evidence="10 11">TM138-S3</strain>
    </source>
</reference>
<comment type="caution">
    <text evidence="10">The sequence shown here is derived from an EMBL/GenBank/DDBJ whole genome shotgun (WGS) entry which is preliminary data.</text>
</comment>
<gene>
    <name evidence="10" type="ORF">WHR41_09427</name>
</gene>
<dbReference type="GO" id="GO:0008270">
    <property type="term" value="F:zinc ion binding"/>
    <property type="evidence" value="ECO:0007669"/>
    <property type="project" value="InterPro"/>
</dbReference>
<feature type="domain" description="Zn(2)-C6 fungal-type" evidence="9">
    <location>
        <begin position="19"/>
        <end position="48"/>
    </location>
</feature>
<sequence length="661" mass="72479">MQVAHTPSGVSLRKRTQRACNHCRRRKTKCDGEAGCKSCIDTGLQCSYGNRTKPESSLRYIAHLENKVRALEARLRDLPSRSESAPPVTGGQHDRLQVLRTPNSSQAPDRLVDTLWLDCEHESPGRLFAYRGRTTGIEVLRGLRQLCDAFVNLSVNPDQKAAEMANALDCAAPSSDLPTISPPSPVFLSEAIVRRWIDLAFARSFVLWPFLDRESFNAYVNRTLQAGVLGESGRDDDQLALLHAVLALGQRNDPDLVSLDGMRSHSAETRGLRQFAAARELIPLADCSRSIAAVQTVMCMAMYLMSISAKRAAHTYVSTAGHAAHQLGLHEAATADWLSGKQRAVSQRVYATLRAFDAYITSSLGLPRNLRVIDQTSGPTHAPDVGSPEILTAASANADLLEIMSNTREIIFFTDVTIPGKSSNIIDSVRLHELNNALDMWASTHVARSRRSQDGSSDRTETDLFLRFTHCYVLLVLYSPLLHHILKPMEHRSSSADMAASRCVEGAIDAVCIAETMRDQKILYEAYPLTIDVLVMAATTLLVVELGAPDDMLAVRAKGSSRKAKELLETLASKNSSASRCLGALTPLYQVTDGFAEALVPSANQRLESPILPQRFNSEVQGWKLLEGNTTESFSLFPTDAGAVSKDPFASSLWETQYSMI</sequence>
<dbReference type="GO" id="GO:0005634">
    <property type="term" value="C:nucleus"/>
    <property type="evidence" value="ECO:0007669"/>
    <property type="project" value="UniProtKB-SubCell"/>
</dbReference>
<evidence type="ECO:0000256" key="6">
    <source>
        <dbReference type="ARBA" id="ARBA00023163"/>
    </source>
</evidence>
<evidence type="ECO:0000256" key="8">
    <source>
        <dbReference type="SAM" id="MobiDB-lite"/>
    </source>
</evidence>
<organism evidence="10 11">
    <name type="scientific">Cladosporium halotolerans</name>
    <dbReference type="NCBI Taxonomy" id="1052096"/>
    <lineage>
        <taxon>Eukaryota</taxon>
        <taxon>Fungi</taxon>
        <taxon>Dikarya</taxon>
        <taxon>Ascomycota</taxon>
        <taxon>Pezizomycotina</taxon>
        <taxon>Dothideomycetes</taxon>
        <taxon>Dothideomycetidae</taxon>
        <taxon>Cladosporiales</taxon>
        <taxon>Cladosporiaceae</taxon>
        <taxon>Cladosporium</taxon>
    </lineage>
</organism>
<comment type="subcellular location">
    <subcellularLocation>
        <location evidence="1">Nucleus</location>
    </subcellularLocation>
</comment>
<evidence type="ECO:0000256" key="1">
    <source>
        <dbReference type="ARBA" id="ARBA00004123"/>
    </source>
</evidence>
<keyword evidence="11" id="KW-1185">Reference proteome</keyword>
<dbReference type="PROSITE" id="PS50048">
    <property type="entry name" value="ZN2_CY6_FUNGAL_2"/>
    <property type="match status" value="1"/>
</dbReference>
<dbReference type="CDD" id="cd12148">
    <property type="entry name" value="fungal_TF_MHR"/>
    <property type="match status" value="1"/>
</dbReference>
<dbReference type="GO" id="GO:0045944">
    <property type="term" value="P:positive regulation of transcription by RNA polymerase II"/>
    <property type="evidence" value="ECO:0007669"/>
    <property type="project" value="TreeGrafter"/>
</dbReference>
<keyword evidence="7" id="KW-0539">Nucleus</keyword>
<dbReference type="AlphaFoldDB" id="A0AB34KDC0"/>
<dbReference type="GO" id="GO:0043565">
    <property type="term" value="F:sequence-specific DNA binding"/>
    <property type="evidence" value="ECO:0007669"/>
    <property type="project" value="TreeGrafter"/>
</dbReference>
<dbReference type="Pfam" id="PF04082">
    <property type="entry name" value="Fungal_trans"/>
    <property type="match status" value="1"/>
</dbReference>
<keyword evidence="6" id="KW-0804">Transcription</keyword>
<dbReference type="SMART" id="SM00066">
    <property type="entry name" value="GAL4"/>
    <property type="match status" value="1"/>
</dbReference>
<dbReference type="InterPro" id="IPR001138">
    <property type="entry name" value="Zn2Cys6_DnaBD"/>
</dbReference>
<dbReference type="Pfam" id="PF00172">
    <property type="entry name" value="Zn_clus"/>
    <property type="match status" value="1"/>
</dbReference>
<dbReference type="RefSeq" id="XP_069224846.1">
    <property type="nucleotide sequence ID" value="XM_069378030.1"/>
</dbReference>
<evidence type="ECO:0000256" key="5">
    <source>
        <dbReference type="ARBA" id="ARBA00023125"/>
    </source>
</evidence>
<dbReference type="PANTHER" id="PTHR47540:SF1">
    <property type="entry name" value="ACTIVATOR OF STRESS GENES 1-RELATED"/>
    <property type="match status" value="1"/>
</dbReference>
<dbReference type="GO" id="GO:0000981">
    <property type="term" value="F:DNA-binding transcription factor activity, RNA polymerase II-specific"/>
    <property type="evidence" value="ECO:0007669"/>
    <property type="project" value="InterPro"/>
</dbReference>
<dbReference type="InterPro" id="IPR051711">
    <property type="entry name" value="Stress_Response_Reg"/>
</dbReference>
<dbReference type="EMBL" id="JAAQHG020000204">
    <property type="protein sequence ID" value="KAL1581737.1"/>
    <property type="molecule type" value="Genomic_DNA"/>
</dbReference>
<dbReference type="GeneID" id="96010868"/>
<dbReference type="GO" id="GO:0006351">
    <property type="term" value="P:DNA-templated transcription"/>
    <property type="evidence" value="ECO:0007669"/>
    <property type="project" value="InterPro"/>
</dbReference>
<protein>
    <recommendedName>
        <fullName evidence="9">Zn(2)-C6 fungal-type domain-containing protein</fullName>
    </recommendedName>
</protein>
<dbReference type="Gene3D" id="4.10.240.10">
    <property type="entry name" value="Zn(2)-C6 fungal-type DNA-binding domain"/>
    <property type="match status" value="1"/>
</dbReference>
<evidence type="ECO:0000259" key="9">
    <source>
        <dbReference type="PROSITE" id="PS50048"/>
    </source>
</evidence>
<dbReference type="Proteomes" id="UP000803884">
    <property type="component" value="Unassembled WGS sequence"/>
</dbReference>
<evidence type="ECO:0000256" key="2">
    <source>
        <dbReference type="ARBA" id="ARBA00022723"/>
    </source>
</evidence>
<evidence type="ECO:0000313" key="11">
    <source>
        <dbReference type="Proteomes" id="UP000803884"/>
    </source>
</evidence>
<name>A0AB34KDC0_9PEZI</name>
<accession>A0AB34KDC0</accession>
<dbReference type="SUPFAM" id="SSF57701">
    <property type="entry name" value="Zn2/Cys6 DNA-binding domain"/>
    <property type="match status" value="1"/>
</dbReference>
<keyword evidence="3" id="KW-0862">Zinc</keyword>